<proteinExistence type="predicted"/>
<dbReference type="STRING" id="658196.A0A397SL62"/>
<dbReference type="AlphaFoldDB" id="A0A397SL62"/>
<reference evidence="1 2" key="1">
    <citation type="submission" date="2018-06" db="EMBL/GenBank/DDBJ databases">
        <title>Comparative genomics reveals the genomic features of Rhizophagus irregularis, R. cerebriforme, R. diaphanum and Gigaspora rosea, and their symbiotic lifestyle signature.</title>
        <authorList>
            <person name="Morin E."/>
            <person name="San Clemente H."/>
            <person name="Chen E.C.H."/>
            <person name="De La Providencia I."/>
            <person name="Hainaut M."/>
            <person name="Kuo A."/>
            <person name="Kohler A."/>
            <person name="Murat C."/>
            <person name="Tang N."/>
            <person name="Roy S."/>
            <person name="Loubradou J."/>
            <person name="Henrissat B."/>
            <person name="Grigoriev I.V."/>
            <person name="Corradi N."/>
            <person name="Roux C."/>
            <person name="Martin F.M."/>
        </authorList>
    </citation>
    <scope>NUCLEOTIDE SEQUENCE [LARGE SCALE GENOMIC DNA]</scope>
    <source>
        <strain evidence="1 2">DAOM 227022</strain>
    </source>
</reference>
<accession>A0A397SL62</accession>
<gene>
    <name evidence="1" type="ORF">C1645_855627</name>
</gene>
<evidence type="ECO:0000313" key="2">
    <source>
        <dbReference type="Proteomes" id="UP000265703"/>
    </source>
</evidence>
<dbReference type="EMBL" id="QKYT01000345">
    <property type="protein sequence ID" value="RIA86768.1"/>
    <property type="molecule type" value="Genomic_DNA"/>
</dbReference>
<dbReference type="Proteomes" id="UP000265703">
    <property type="component" value="Unassembled WGS sequence"/>
</dbReference>
<organism evidence="1 2">
    <name type="scientific">Glomus cerebriforme</name>
    <dbReference type="NCBI Taxonomy" id="658196"/>
    <lineage>
        <taxon>Eukaryota</taxon>
        <taxon>Fungi</taxon>
        <taxon>Fungi incertae sedis</taxon>
        <taxon>Mucoromycota</taxon>
        <taxon>Glomeromycotina</taxon>
        <taxon>Glomeromycetes</taxon>
        <taxon>Glomerales</taxon>
        <taxon>Glomeraceae</taxon>
        <taxon>Glomus</taxon>
    </lineage>
</organism>
<name>A0A397SL62_9GLOM</name>
<sequence>MHHQLFLQIQKFKVLSNVFNVELTNTQQQLLKCIVDDWDYSCESSLVPKGHELNDILFVCEKISCESPIELAYYLSRKSYPSICYWCGYDQGLLESVLSYITSKYKFVFPLCNICQDKGKDFFAQVEIKTNTNTKSQKRKRNANNGL</sequence>
<comment type="caution">
    <text evidence="1">The sequence shown here is derived from an EMBL/GenBank/DDBJ whole genome shotgun (WGS) entry which is preliminary data.</text>
</comment>
<dbReference type="OrthoDB" id="2346462at2759"/>
<keyword evidence="2" id="KW-1185">Reference proteome</keyword>
<evidence type="ECO:0000313" key="1">
    <source>
        <dbReference type="EMBL" id="RIA86768.1"/>
    </source>
</evidence>
<protein>
    <submittedName>
        <fullName evidence="1">Uncharacterized protein</fullName>
    </submittedName>
</protein>